<sequence>MPPAIRAALGPRFQAVLASAWISKRAAAKYVQEYVRRVQADSQSQKGDSSSEPIAFAPPIQVQVLDINEAAEYETLDAVNGGEDSLFHTRVKQNLVYGVADGVGGWNESGIDPSIFSRSLTAYSADAAQRSFLLHDSDETDPKDVMRRAFAGMRLDGIPAYGSATELVLSLSLATGKLRTAQLGDSTYVVLDDQQRAKFVAAEQQHRFNMPYQLTIPPTDDEPLPKRPPSEDDEDSAQFFRPTATLSSEESADKETRRRIDEDDFADLGAVGFDTPADAREDSHALEHNEVVVAATDGLFDNVRVEEVERLAERFMQAIKEEPTARPLPMAVDLFGGLAYSVAAQAVANYIQNDLRSPFAERAKLAGYNFSGGKPDDVTVMLAWVRETAKVRAEAQIREMQPKL</sequence>
<protein>
    <recommendedName>
        <fullName evidence="1">Protein phosphatase</fullName>
        <ecNumber evidence="1">3.1.3.16</ecNumber>
    </recommendedName>
</protein>
<dbReference type="SMART" id="SM00332">
    <property type="entry name" value="PP2Cc"/>
    <property type="match status" value="1"/>
</dbReference>
<evidence type="ECO:0000259" key="3">
    <source>
        <dbReference type="PROSITE" id="PS51746"/>
    </source>
</evidence>
<reference evidence="4" key="1">
    <citation type="submission" date="2022-07" db="EMBL/GenBank/DDBJ databases">
        <title>Phylogenomic reconstructions and comparative analyses of Kickxellomycotina fungi.</title>
        <authorList>
            <person name="Reynolds N.K."/>
            <person name="Stajich J.E."/>
            <person name="Barry K."/>
            <person name="Grigoriev I.V."/>
            <person name="Crous P."/>
            <person name="Smith M.E."/>
        </authorList>
    </citation>
    <scope>NUCLEOTIDE SEQUENCE</scope>
    <source>
        <strain evidence="4">IMI 214461</strain>
    </source>
</reference>
<keyword evidence="1" id="KW-0904">Protein phosphatase</keyword>
<dbReference type="PROSITE" id="PS51746">
    <property type="entry name" value="PPM_2"/>
    <property type="match status" value="1"/>
</dbReference>
<comment type="cofactor">
    <cofactor evidence="1">
        <name>Mn(2+)</name>
        <dbReference type="ChEBI" id="CHEBI:29035"/>
    </cofactor>
</comment>
<keyword evidence="1 4" id="KW-0378">Hydrolase</keyword>
<dbReference type="InterPro" id="IPR036457">
    <property type="entry name" value="PPM-type-like_dom_sf"/>
</dbReference>
<feature type="region of interest" description="Disordered" evidence="2">
    <location>
        <begin position="213"/>
        <end position="259"/>
    </location>
</feature>
<evidence type="ECO:0000313" key="4">
    <source>
        <dbReference type="EMBL" id="KAJ2006673.1"/>
    </source>
</evidence>
<dbReference type="GO" id="GO:0046872">
    <property type="term" value="F:metal ion binding"/>
    <property type="evidence" value="ECO:0007669"/>
    <property type="project" value="UniProtKB-UniRule"/>
</dbReference>
<comment type="caution">
    <text evidence="4">The sequence shown here is derived from an EMBL/GenBank/DDBJ whole genome shotgun (WGS) entry which is preliminary data.</text>
</comment>
<gene>
    <name evidence="4" type="primary">PTC7</name>
    <name evidence="4" type="ORF">H4R26_001222</name>
</gene>
<comment type="catalytic activity">
    <reaction evidence="1">
        <text>O-phospho-L-seryl-[protein] + H2O = L-seryl-[protein] + phosphate</text>
        <dbReference type="Rhea" id="RHEA:20629"/>
        <dbReference type="Rhea" id="RHEA-COMP:9863"/>
        <dbReference type="Rhea" id="RHEA-COMP:11604"/>
        <dbReference type="ChEBI" id="CHEBI:15377"/>
        <dbReference type="ChEBI" id="CHEBI:29999"/>
        <dbReference type="ChEBI" id="CHEBI:43474"/>
        <dbReference type="ChEBI" id="CHEBI:83421"/>
        <dbReference type="EC" id="3.1.3.16"/>
    </reaction>
</comment>
<dbReference type="SUPFAM" id="SSF81606">
    <property type="entry name" value="PP2C-like"/>
    <property type="match status" value="1"/>
</dbReference>
<comment type="catalytic activity">
    <reaction evidence="1">
        <text>O-phospho-L-threonyl-[protein] + H2O = L-threonyl-[protein] + phosphate</text>
        <dbReference type="Rhea" id="RHEA:47004"/>
        <dbReference type="Rhea" id="RHEA-COMP:11060"/>
        <dbReference type="Rhea" id="RHEA-COMP:11605"/>
        <dbReference type="ChEBI" id="CHEBI:15377"/>
        <dbReference type="ChEBI" id="CHEBI:30013"/>
        <dbReference type="ChEBI" id="CHEBI:43474"/>
        <dbReference type="ChEBI" id="CHEBI:61977"/>
        <dbReference type="EC" id="3.1.3.16"/>
    </reaction>
</comment>
<name>A0A9W8EGT0_9FUNG</name>
<dbReference type="PANTHER" id="PTHR12320:SF1">
    <property type="entry name" value="PROTEIN PHOSPHATASE PTC7 HOMOLOG"/>
    <property type="match status" value="1"/>
</dbReference>
<comment type="cofactor">
    <cofactor evidence="1">
        <name>Mg(2+)</name>
        <dbReference type="ChEBI" id="CHEBI:18420"/>
    </cofactor>
</comment>
<dbReference type="PANTHER" id="PTHR12320">
    <property type="entry name" value="PROTEIN PHOSPHATASE 2C"/>
    <property type="match status" value="1"/>
</dbReference>
<proteinExistence type="inferred from homology"/>
<dbReference type="AlphaFoldDB" id="A0A9W8EGT0"/>
<evidence type="ECO:0000256" key="1">
    <source>
        <dbReference type="RuleBase" id="RU366020"/>
    </source>
</evidence>
<accession>A0A9W8EGT0</accession>
<dbReference type="EC" id="3.1.3.16" evidence="1"/>
<dbReference type="InterPro" id="IPR039123">
    <property type="entry name" value="PPTC7"/>
</dbReference>
<dbReference type="EMBL" id="JANBQF010000051">
    <property type="protein sequence ID" value="KAJ2006673.1"/>
    <property type="molecule type" value="Genomic_DNA"/>
</dbReference>
<keyword evidence="1" id="KW-0464">Manganese</keyword>
<organism evidence="4 5">
    <name type="scientific">Coemansia thaxteri</name>
    <dbReference type="NCBI Taxonomy" id="2663907"/>
    <lineage>
        <taxon>Eukaryota</taxon>
        <taxon>Fungi</taxon>
        <taxon>Fungi incertae sedis</taxon>
        <taxon>Zoopagomycota</taxon>
        <taxon>Kickxellomycotina</taxon>
        <taxon>Kickxellomycetes</taxon>
        <taxon>Kickxellales</taxon>
        <taxon>Kickxellaceae</taxon>
        <taxon>Coemansia</taxon>
    </lineage>
</organism>
<keyword evidence="5" id="KW-1185">Reference proteome</keyword>
<evidence type="ECO:0000313" key="5">
    <source>
        <dbReference type="Proteomes" id="UP001150907"/>
    </source>
</evidence>
<dbReference type="Gene3D" id="3.60.40.10">
    <property type="entry name" value="PPM-type phosphatase domain"/>
    <property type="match status" value="2"/>
</dbReference>
<dbReference type="GO" id="GO:0004722">
    <property type="term" value="F:protein serine/threonine phosphatase activity"/>
    <property type="evidence" value="ECO:0007669"/>
    <property type="project" value="UniProtKB-EC"/>
</dbReference>
<keyword evidence="1" id="KW-0479">Metal-binding</keyword>
<feature type="domain" description="PPM-type phosphatase" evidence="3">
    <location>
        <begin position="69"/>
        <end position="385"/>
    </location>
</feature>
<dbReference type="Proteomes" id="UP001150907">
    <property type="component" value="Unassembled WGS sequence"/>
</dbReference>
<comment type="similarity">
    <text evidence="1">Belongs to the PP2C family.</text>
</comment>
<dbReference type="InterPro" id="IPR001932">
    <property type="entry name" value="PPM-type_phosphatase-like_dom"/>
</dbReference>
<dbReference type="OrthoDB" id="60843at2759"/>
<evidence type="ECO:0000256" key="2">
    <source>
        <dbReference type="SAM" id="MobiDB-lite"/>
    </source>
</evidence>
<keyword evidence="1" id="KW-0460">Magnesium</keyword>